<keyword evidence="5 8" id="KW-0812">Transmembrane</keyword>
<keyword evidence="6 9" id="KW-1133">Transmembrane helix</keyword>
<dbReference type="EnsemblMetazoa" id="SMAR000320-RA">
    <property type="protein sequence ID" value="SMAR000320-PA"/>
    <property type="gene ID" value="SMAR000320"/>
</dbReference>
<organism evidence="10 11">
    <name type="scientific">Strigamia maritima</name>
    <name type="common">European centipede</name>
    <name type="synonym">Geophilus maritimus</name>
    <dbReference type="NCBI Taxonomy" id="126957"/>
    <lineage>
        <taxon>Eukaryota</taxon>
        <taxon>Metazoa</taxon>
        <taxon>Ecdysozoa</taxon>
        <taxon>Arthropoda</taxon>
        <taxon>Myriapoda</taxon>
        <taxon>Chilopoda</taxon>
        <taxon>Pleurostigmophora</taxon>
        <taxon>Geophilomorpha</taxon>
        <taxon>Linotaeniidae</taxon>
        <taxon>Strigamia</taxon>
    </lineage>
</organism>
<evidence type="ECO:0000256" key="2">
    <source>
        <dbReference type="ARBA" id="ARBA00006175"/>
    </source>
</evidence>
<dbReference type="AlphaFoldDB" id="T1IHK5"/>
<evidence type="ECO:0000256" key="8">
    <source>
        <dbReference type="RuleBase" id="RU000477"/>
    </source>
</evidence>
<name>T1IHK5_STRMM</name>
<reference evidence="10" key="2">
    <citation type="submission" date="2015-02" db="UniProtKB">
        <authorList>
            <consortium name="EnsemblMetazoa"/>
        </authorList>
    </citation>
    <scope>IDENTIFICATION</scope>
</reference>
<dbReference type="Pfam" id="PF00230">
    <property type="entry name" value="MIP"/>
    <property type="match status" value="1"/>
</dbReference>
<dbReference type="Proteomes" id="UP000014500">
    <property type="component" value="Unassembled WGS sequence"/>
</dbReference>
<keyword evidence="7 9" id="KW-0472">Membrane</keyword>
<feature type="transmembrane region" description="Helical" evidence="9">
    <location>
        <begin position="51"/>
        <end position="72"/>
    </location>
</feature>
<dbReference type="EMBL" id="JH429910">
    <property type="status" value="NOT_ANNOTATED_CDS"/>
    <property type="molecule type" value="Genomic_DNA"/>
</dbReference>
<dbReference type="PhylomeDB" id="T1IHK5"/>
<feature type="transmembrane region" description="Helical" evidence="9">
    <location>
        <begin position="137"/>
        <end position="158"/>
    </location>
</feature>
<feature type="transmembrane region" description="Helical" evidence="9">
    <location>
        <begin position="208"/>
        <end position="228"/>
    </location>
</feature>
<keyword evidence="11" id="KW-1185">Reference proteome</keyword>
<proteinExistence type="inferred from homology"/>
<dbReference type="STRING" id="126957.T1IHK5"/>
<evidence type="ECO:0000256" key="4">
    <source>
        <dbReference type="ARBA" id="ARBA00022475"/>
    </source>
</evidence>
<keyword evidence="3 8" id="KW-0813">Transport</keyword>
<sequence>MSLKTSKILGLKDLKRTPDLWKILISELLGTMLLVVFGCGASIPWTKSTDIVQIALAAGFTVATIVQITFHISGGHINPAMSLAMMVTGKMSIIMFVLYAICQCIGAIGGALLLKVLTPVHLRNNLGISTLNTDVSEVNGCCVEFLITFIMVITGFSVCDSNRSDVTGSVPLAIVCFMYFQLNFTGCSINPARSLGPAVIFNKWQHHWVYWAGPCSGAIVAGVLYQVVFKANRGSVSLISENKLNSLDI</sequence>
<comment type="similarity">
    <text evidence="2 8">Belongs to the MIP/aquaporin (TC 1.A.8) family.</text>
</comment>
<evidence type="ECO:0000256" key="5">
    <source>
        <dbReference type="ARBA" id="ARBA00022692"/>
    </source>
</evidence>
<evidence type="ECO:0000256" key="7">
    <source>
        <dbReference type="ARBA" id="ARBA00023136"/>
    </source>
</evidence>
<dbReference type="InterPro" id="IPR034294">
    <property type="entry name" value="Aquaporin_transptr"/>
</dbReference>
<feature type="transmembrane region" description="Helical" evidence="9">
    <location>
        <begin position="20"/>
        <end position="45"/>
    </location>
</feature>
<dbReference type="GO" id="GO:0005886">
    <property type="term" value="C:plasma membrane"/>
    <property type="evidence" value="ECO:0007669"/>
    <property type="project" value="UniProtKB-SubCell"/>
</dbReference>
<dbReference type="eggNOG" id="KOG0223">
    <property type="taxonomic scope" value="Eukaryota"/>
</dbReference>
<evidence type="ECO:0000313" key="11">
    <source>
        <dbReference type="Proteomes" id="UP000014500"/>
    </source>
</evidence>
<keyword evidence="4" id="KW-1003">Cell membrane</keyword>
<dbReference type="PROSITE" id="PS00221">
    <property type="entry name" value="MIP"/>
    <property type="match status" value="1"/>
</dbReference>
<feature type="transmembrane region" description="Helical" evidence="9">
    <location>
        <begin position="93"/>
        <end position="117"/>
    </location>
</feature>
<evidence type="ECO:0000256" key="6">
    <source>
        <dbReference type="ARBA" id="ARBA00022989"/>
    </source>
</evidence>
<dbReference type="InterPro" id="IPR023271">
    <property type="entry name" value="Aquaporin-like"/>
</dbReference>
<dbReference type="InterPro" id="IPR022357">
    <property type="entry name" value="MIP_CS"/>
</dbReference>
<dbReference type="PANTHER" id="PTHR19139">
    <property type="entry name" value="AQUAPORIN TRANSPORTER"/>
    <property type="match status" value="1"/>
</dbReference>
<feature type="transmembrane region" description="Helical" evidence="9">
    <location>
        <begin position="170"/>
        <end position="192"/>
    </location>
</feature>
<reference evidence="11" key="1">
    <citation type="submission" date="2011-05" db="EMBL/GenBank/DDBJ databases">
        <authorList>
            <person name="Richards S.R."/>
            <person name="Qu J."/>
            <person name="Jiang H."/>
            <person name="Jhangiani S.N."/>
            <person name="Agravi P."/>
            <person name="Goodspeed R."/>
            <person name="Gross S."/>
            <person name="Mandapat C."/>
            <person name="Jackson L."/>
            <person name="Mathew T."/>
            <person name="Pu L."/>
            <person name="Thornton R."/>
            <person name="Saada N."/>
            <person name="Wilczek-Boney K.B."/>
            <person name="Lee S."/>
            <person name="Kovar C."/>
            <person name="Wu Y."/>
            <person name="Scherer S.E."/>
            <person name="Worley K.C."/>
            <person name="Muzny D.M."/>
            <person name="Gibbs R."/>
        </authorList>
    </citation>
    <scope>NUCLEOTIDE SEQUENCE</scope>
    <source>
        <strain evidence="11">Brora</strain>
    </source>
</reference>
<comment type="subcellular location">
    <subcellularLocation>
        <location evidence="1">Cell membrane</location>
        <topology evidence="1">Multi-pass membrane protein</topology>
    </subcellularLocation>
</comment>
<evidence type="ECO:0000256" key="1">
    <source>
        <dbReference type="ARBA" id="ARBA00004651"/>
    </source>
</evidence>
<evidence type="ECO:0000313" key="10">
    <source>
        <dbReference type="EnsemblMetazoa" id="SMAR000320-PA"/>
    </source>
</evidence>
<dbReference type="PANTHER" id="PTHR19139:SF199">
    <property type="entry name" value="MIP17260P"/>
    <property type="match status" value="1"/>
</dbReference>
<dbReference type="GO" id="GO:0015267">
    <property type="term" value="F:channel activity"/>
    <property type="evidence" value="ECO:0007669"/>
    <property type="project" value="InterPro"/>
</dbReference>
<evidence type="ECO:0000256" key="3">
    <source>
        <dbReference type="ARBA" id="ARBA00022448"/>
    </source>
</evidence>
<dbReference type="HOGENOM" id="CLU_020019_3_3_1"/>
<dbReference type="InterPro" id="IPR000425">
    <property type="entry name" value="MIP"/>
</dbReference>
<evidence type="ECO:0000256" key="9">
    <source>
        <dbReference type="SAM" id="Phobius"/>
    </source>
</evidence>
<dbReference type="PRINTS" id="PR00783">
    <property type="entry name" value="MINTRINSICP"/>
</dbReference>
<evidence type="ECO:0008006" key="12">
    <source>
        <dbReference type="Google" id="ProtNLM"/>
    </source>
</evidence>
<dbReference type="Gene3D" id="1.20.1080.10">
    <property type="entry name" value="Glycerol uptake facilitator protein"/>
    <property type="match status" value="1"/>
</dbReference>
<dbReference type="CDD" id="cd00333">
    <property type="entry name" value="MIP"/>
    <property type="match status" value="1"/>
</dbReference>
<dbReference type="SUPFAM" id="SSF81338">
    <property type="entry name" value="Aquaporin-like"/>
    <property type="match status" value="1"/>
</dbReference>
<accession>T1IHK5</accession>
<dbReference type="OMA" id="HINPAMS"/>
<protein>
    <recommendedName>
        <fullName evidence="12">Aquaporin</fullName>
    </recommendedName>
</protein>